<accession>A0A839EVU6</accession>
<reference evidence="1 2" key="1">
    <citation type="submission" date="2020-07" db="EMBL/GenBank/DDBJ databases">
        <title>Genomic Encyclopedia of Type Strains, Phase IV (KMG-V): Genome sequencing to study the core and pangenomes of soil and plant-associated prokaryotes.</title>
        <authorList>
            <person name="Whitman W."/>
        </authorList>
    </citation>
    <scope>NUCLEOTIDE SEQUENCE [LARGE SCALE GENOMIC DNA]</scope>
    <source>
        <strain evidence="1 2">AN3</strain>
    </source>
</reference>
<organism evidence="1 2">
    <name type="scientific">Phyllobacterium myrsinacearum</name>
    <dbReference type="NCBI Taxonomy" id="28101"/>
    <lineage>
        <taxon>Bacteria</taxon>
        <taxon>Pseudomonadati</taxon>
        <taxon>Pseudomonadota</taxon>
        <taxon>Alphaproteobacteria</taxon>
        <taxon>Hyphomicrobiales</taxon>
        <taxon>Phyllobacteriaceae</taxon>
        <taxon>Phyllobacterium</taxon>
    </lineage>
</organism>
<sequence>MSEVSWKSPTLNKGKSMFRQSGDITMTVDHVDRVIDPYLAGVMHKGRIVYSGLHASLSEARAECEQKAKDLS</sequence>
<dbReference type="EMBL" id="JACGXN010000016">
    <property type="protein sequence ID" value="MBA8881634.1"/>
    <property type="molecule type" value="Genomic_DNA"/>
</dbReference>
<comment type="caution">
    <text evidence="1">The sequence shown here is derived from an EMBL/GenBank/DDBJ whole genome shotgun (WGS) entry which is preliminary data.</text>
</comment>
<dbReference type="Proteomes" id="UP000549052">
    <property type="component" value="Unassembled WGS sequence"/>
</dbReference>
<protein>
    <submittedName>
        <fullName evidence="1">Fe-S cluster assembly ATPase SufC</fullName>
    </submittedName>
</protein>
<gene>
    <name evidence="1" type="ORF">FHW16_005379</name>
</gene>
<dbReference type="RefSeq" id="WP_182552198.1">
    <property type="nucleotide sequence ID" value="NZ_JACGXN010000016.1"/>
</dbReference>
<dbReference type="AlphaFoldDB" id="A0A839EVU6"/>
<evidence type="ECO:0000313" key="2">
    <source>
        <dbReference type="Proteomes" id="UP000549052"/>
    </source>
</evidence>
<proteinExistence type="predicted"/>
<keyword evidence="2" id="KW-1185">Reference proteome</keyword>
<evidence type="ECO:0000313" key="1">
    <source>
        <dbReference type="EMBL" id="MBA8881634.1"/>
    </source>
</evidence>
<name>A0A839EVU6_9HYPH</name>